<protein>
    <submittedName>
        <fullName evidence="1">Uncharacterized protein</fullName>
    </submittedName>
</protein>
<evidence type="ECO:0000313" key="1">
    <source>
        <dbReference type="EMBL" id="EAY27004.1"/>
    </source>
</evidence>
<proteinExistence type="predicted"/>
<evidence type="ECO:0000313" key="2">
    <source>
        <dbReference type="Proteomes" id="UP000004095"/>
    </source>
</evidence>
<accession>A1ZRB4</accession>
<name>A1ZRB4_MICM2</name>
<reference evidence="1 2" key="1">
    <citation type="submission" date="2007-01" db="EMBL/GenBank/DDBJ databases">
        <authorList>
            <person name="Haygood M."/>
            <person name="Podell S."/>
            <person name="Anderson C."/>
            <person name="Hopkinson B."/>
            <person name="Roe K."/>
            <person name="Barbeau K."/>
            <person name="Gaasterland T."/>
            <person name="Ferriera S."/>
            <person name="Johnson J."/>
            <person name="Kravitz S."/>
            <person name="Beeson K."/>
            <person name="Sutton G."/>
            <person name="Rogers Y.-H."/>
            <person name="Friedman R."/>
            <person name="Frazier M."/>
            <person name="Venter J.C."/>
        </authorList>
    </citation>
    <scope>NUCLEOTIDE SEQUENCE [LARGE SCALE GENOMIC DNA]</scope>
    <source>
        <strain evidence="1 2">ATCC 23134</strain>
    </source>
</reference>
<organism evidence="1 2">
    <name type="scientific">Microscilla marina ATCC 23134</name>
    <dbReference type="NCBI Taxonomy" id="313606"/>
    <lineage>
        <taxon>Bacteria</taxon>
        <taxon>Pseudomonadati</taxon>
        <taxon>Bacteroidota</taxon>
        <taxon>Cytophagia</taxon>
        <taxon>Cytophagales</taxon>
        <taxon>Microscillaceae</taxon>
        <taxon>Microscilla</taxon>
    </lineage>
</organism>
<comment type="caution">
    <text evidence="1">The sequence shown here is derived from an EMBL/GenBank/DDBJ whole genome shotgun (WGS) entry which is preliminary data.</text>
</comment>
<sequence length="39" mass="4383">MSRSVIINTASLDKLLPYFNRGLPKIKAFFSEYLGTCST</sequence>
<gene>
    <name evidence="1" type="ORF">M23134_04684</name>
</gene>
<dbReference type="Proteomes" id="UP000004095">
    <property type="component" value="Unassembled WGS sequence"/>
</dbReference>
<dbReference type="EMBL" id="AAWS01000027">
    <property type="protein sequence ID" value="EAY27004.1"/>
    <property type="molecule type" value="Genomic_DNA"/>
</dbReference>
<dbReference type="AlphaFoldDB" id="A1ZRB4"/>
<keyword evidence="2" id="KW-1185">Reference proteome</keyword>